<feature type="domain" description="NADP-dependent oxidoreductase" evidence="5">
    <location>
        <begin position="25"/>
        <end position="286"/>
    </location>
</feature>
<dbReference type="PANTHER" id="PTHR11732">
    <property type="entry name" value="ALDO/KETO REDUCTASE"/>
    <property type="match status" value="1"/>
</dbReference>
<keyword evidence="1" id="KW-0560">Oxidoreductase</keyword>
<comment type="caution">
    <text evidence="6">The sequence shown here is derived from an EMBL/GenBank/DDBJ whole genome shotgun (WGS) entry which is preliminary data.</text>
</comment>
<dbReference type="Proteomes" id="UP000813461">
    <property type="component" value="Unassembled WGS sequence"/>
</dbReference>
<evidence type="ECO:0000259" key="5">
    <source>
        <dbReference type="Pfam" id="PF00248"/>
    </source>
</evidence>
<dbReference type="InterPro" id="IPR023210">
    <property type="entry name" value="NADP_OxRdtase_dom"/>
</dbReference>
<keyword evidence="7" id="KW-1185">Reference proteome</keyword>
<evidence type="ECO:0000256" key="1">
    <source>
        <dbReference type="ARBA" id="ARBA00023002"/>
    </source>
</evidence>
<organism evidence="6 7">
    <name type="scientific">Paraphoma chrysanthemicola</name>
    <dbReference type="NCBI Taxonomy" id="798071"/>
    <lineage>
        <taxon>Eukaryota</taxon>
        <taxon>Fungi</taxon>
        <taxon>Dikarya</taxon>
        <taxon>Ascomycota</taxon>
        <taxon>Pezizomycotina</taxon>
        <taxon>Dothideomycetes</taxon>
        <taxon>Pleosporomycetidae</taxon>
        <taxon>Pleosporales</taxon>
        <taxon>Pleosporineae</taxon>
        <taxon>Phaeosphaeriaceae</taxon>
        <taxon>Paraphoma</taxon>
    </lineage>
</organism>
<feature type="site" description="Lowers pKa of active site Tyr" evidence="4">
    <location>
        <position position="76"/>
    </location>
</feature>
<dbReference type="FunFam" id="3.20.20.100:FF:000002">
    <property type="entry name" value="2,5-diketo-D-gluconic acid reductase A"/>
    <property type="match status" value="1"/>
</dbReference>
<accession>A0A8K0W5E1</accession>
<dbReference type="EMBL" id="JAGMVJ010000001">
    <property type="protein sequence ID" value="KAH7095813.1"/>
    <property type="molecule type" value="Genomic_DNA"/>
</dbReference>
<evidence type="ECO:0000256" key="2">
    <source>
        <dbReference type="PIRSR" id="PIRSR000097-1"/>
    </source>
</evidence>
<dbReference type="Gene3D" id="3.20.20.100">
    <property type="entry name" value="NADP-dependent oxidoreductase domain"/>
    <property type="match status" value="1"/>
</dbReference>
<evidence type="ECO:0000313" key="6">
    <source>
        <dbReference type="EMBL" id="KAH7095813.1"/>
    </source>
</evidence>
<feature type="binding site" evidence="3">
    <location>
        <position position="109"/>
    </location>
    <ligand>
        <name>substrate</name>
    </ligand>
</feature>
<dbReference type="Pfam" id="PF00248">
    <property type="entry name" value="Aldo_ket_red"/>
    <property type="match status" value="1"/>
</dbReference>
<evidence type="ECO:0000313" key="7">
    <source>
        <dbReference type="Proteomes" id="UP000813461"/>
    </source>
</evidence>
<proteinExistence type="predicted"/>
<evidence type="ECO:0000256" key="3">
    <source>
        <dbReference type="PIRSR" id="PIRSR000097-2"/>
    </source>
</evidence>
<reference evidence="6" key="1">
    <citation type="journal article" date="2021" name="Nat. Commun.">
        <title>Genetic determinants of endophytism in the Arabidopsis root mycobiome.</title>
        <authorList>
            <person name="Mesny F."/>
            <person name="Miyauchi S."/>
            <person name="Thiergart T."/>
            <person name="Pickel B."/>
            <person name="Atanasova L."/>
            <person name="Karlsson M."/>
            <person name="Huettel B."/>
            <person name="Barry K.W."/>
            <person name="Haridas S."/>
            <person name="Chen C."/>
            <person name="Bauer D."/>
            <person name="Andreopoulos W."/>
            <person name="Pangilinan J."/>
            <person name="LaButti K."/>
            <person name="Riley R."/>
            <person name="Lipzen A."/>
            <person name="Clum A."/>
            <person name="Drula E."/>
            <person name="Henrissat B."/>
            <person name="Kohler A."/>
            <person name="Grigoriev I.V."/>
            <person name="Martin F.M."/>
            <person name="Hacquard S."/>
        </authorList>
    </citation>
    <scope>NUCLEOTIDE SEQUENCE</scope>
    <source>
        <strain evidence="6">MPI-SDFR-AT-0120</strain>
    </source>
</reference>
<dbReference type="OrthoDB" id="416253at2759"/>
<gene>
    <name evidence="6" type="ORF">FB567DRAFT_556865</name>
</gene>
<dbReference type="PRINTS" id="PR00069">
    <property type="entry name" value="ALDKETRDTASE"/>
</dbReference>
<dbReference type="PROSITE" id="PS00798">
    <property type="entry name" value="ALDOKETO_REDUCTASE_1"/>
    <property type="match status" value="1"/>
</dbReference>
<dbReference type="InterPro" id="IPR036812">
    <property type="entry name" value="NAD(P)_OxRdtase_dom_sf"/>
</dbReference>
<sequence>MAHNGTTFKLNSGARIPAIGFGTFQDAEVQEQAIITALKAGYRHIDTARVYGTEPSVGAAIKKSDIPRSEIFITTKLWNTAHHPDDVEAAIDASLADLGTDYIDLYLMHWPAAFARGDELFPADSAGNRLMGDTDYVATYQAMEKLVASGKARAIGISNFSQAELERLLKETSIVPAVHQLELHPYLQQPAFMALHKRLRIHVTQYSPFANQNDFYATGTQAKMIDDPVLVEIGKKYGKSGAQVALAWGIARGNSVIPKSKTESRIKANLEGDFVLDEADVERIGGLDRKARYSDLSAVFGYEFFRDLDGKKRD</sequence>
<dbReference type="PROSITE" id="PS00062">
    <property type="entry name" value="ALDOKETO_REDUCTASE_2"/>
    <property type="match status" value="1"/>
</dbReference>
<dbReference type="PIRSF" id="PIRSF000097">
    <property type="entry name" value="AKR"/>
    <property type="match status" value="1"/>
</dbReference>
<name>A0A8K0W5E1_9PLEO</name>
<dbReference type="InterPro" id="IPR018170">
    <property type="entry name" value="Aldo/ket_reductase_CS"/>
</dbReference>
<dbReference type="CDD" id="cd19071">
    <property type="entry name" value="AKR_AKR1-5-like"/>
    <property type="match status" value="1"/>
</dbReference>
<evidence type="ECO:0000256" key="4">
    <source>
        <dbReference type="PIRSR" id="PIRSR000097-3"/>
    </source>
</evidence>
<protein>
    <submittedName>
        <fullName evidence="6">NADP-dependent oxidoreductase domain-containing protein</fullName>
    </submittedName>
</protein>
<feature type="active site" description="Proton donor" evidence="2">
    <location>
        <position position="51"/>
    </location>
</feature>
<dbReference type="GO" id="GO:0016616">
    <property type="term" value="F:oxidoreductase activity, acting on the CH-OH group of donors, NAD or NADP as acceptor"/>
    <property type="evidence" value="ECO:0007669"/>
    <property type="project" value="UniProtKB-ARBA"/>
</dbReference>
<dbReference type="AlphaFoldDB" id="A0A8K0W5E1"/>
<dbReference type="InterPro" id="IPR020471">
    <property type="entry name" value="AKR"/>
</dbReference>
<dbReference type="SUPFAM" id="SSF51430">
    <property type="entry name" value="NAD(P)-linked oxidoreductase"/>
    <property type="match status" value="1"/>
</dbReference>